<dbReference type="InterPro" id="IPR008878">
    <property type="entry name" value="Transposase_IS66_Orf2"/>
</dbReference>
<dbReference type="Proteomes" id="UP001139486">
    <property type="component" value="Unassembled WGS sequence"/>
</dbReference>
<reference evidence="1" key="1">
    <citation type="submission" date="2022-05" db="EMBL/GenBank/DDBJ databases">
        <title>Sphingomonas sp. strain RP10 Genome sequencing and assembly.</title>
        <authorList>
            <person name="Kim I."/>
        </authorList>
    </citation>
    <scope>NUCLEOTIDE SEQUENCE</scope>
    <source>
        <strain evidence="1">RP10</strain>
    </source>
</reference>
<dbReference type="EMBL" id="JAMLDY010000021">
    <property type="protein sequence ID" value="MCP3736165.1"/>
    <property type="molecule type" value="Genomic_DNA"/>
</dbReference>
<dbReference type="PANTHER" id="PTHR36455">
    <property type="match status" value="1"/>
</dbReference>
<evidence type="ECO:0000313" key="1">
    <source>
        <dbReference type="EMBL" id="MCP3736165.1"/>
    </source>
</evidence>
<accession>A0A9X2KRM0</accession>
<keyword evidence="2" id="KW-1185">Reference proteome</keyword>
<gene>
    <name evidence="1" type="primary">tnpB</name>
    <name evidence="1" type="ORF">M9979_14925</name>
</gene>
<dbReference type="Pfam" id="PF05717">
    <property type="entry name" value="TnpB_IS66"/>
    <property type="match status" value="1"/>
</dbReference>
<protein>
    <submittedName>
        <fullName evidence="1">IS66 family insertion sequence element accessory protein TnpB</fullName>
    </submittedName>
</protein>
<evidence type="ECO:0000313" key="2">
    <source>
        <dbReference type="Proteomes" id="UP001139486"/>
    </source>
</evidence>
<comment type="caution">
    <text evidence="1">The sequence shown here is derived from an EMBL/GenBank/DDBJ whole genome shotgun (WGS) entry which is preliminary data.</text>
</comment>
<dbReference type="AlphaFoldDB" id="A0A9X2KRM0"/>
<sequence>MIAIPGGARIWMATGHTDMRRGMHGLALQVQQGLHRDPHAGDLYLFRGRRGDLVKILWHNGVGLLLYAKRLDRGRFIWPAASDGVVAITPSQMACLLEVIDWRNPRMTWRPSAVE</sequence>
<dbReference type="RefSeq" id="WP_254290158.1">
    <property type="nucleotide sequence ID" value="NZ_JAMLDY010000021.1"/>
</dbReference>
<organism evidence="1 2">
    <name type="scientific">Sphingomonas liriopis</name>
    <dbReference type="NCBI Taxonomy" id="2949094"/>
    <lineage>
        <taxon>Bacteria</taxon>
        <taxon>Pseudomonadati</taxon>
        <taxon>Pseudomonadota</taxon>
        <taxon>Alphaproteobacteria</taxon>
        <taxon>Sphingomonadales</taxon>
        <taxon>Sphingomonadaceae</taxon>
        <taxon>Sphingomonas</taxon>
    </lineage>
</organism>
<dbReference type="PANTHER" id="PTHR36455:SF1">
    <property type="entry name" value="BLR8292 PROTEIN"/>
    <property type="match status" value="1"/>
</dbReference>
<dbReference type="NCBIfam" id="NF033819">
    <property type="entry name" value="IS66_TnpB"/>
    <property type="match status" value="1"/>
</dbReference>
<name>A0A9X2KRM0_9SPHN</name>
<proteinExistence type="predicted"/>